<proteinExistence type="inferred from homology"/>
<dbReference type="EMBL" id="AOGW02000006">
    <property type="protein sequence ID" value="EMY63025.1"/>
    <property type="molecule type" value="Genomic_DNA"/>
</dbReference>
<comment type="similarity">
    <text evidence="2 7">Belongs to the MIP/aquaporin (TC 1.A.8) family.</text>
</comment>
<evidence type="ECO:0000313" key="9">
    <source>
        <dbReference type="EMBL" id="EMY63025.1"/>
    </source>
</evidence>
<evidence type="ECO:0000256" key="5">
    <source>
        <dbReference type="ARBA" id="ARBA00022989"/>
    </source>
</evidence>
<evidence type="ECO:0000256" key="8">
    <source>
        <dbReference type="SAM" id="Phobius"/>
    </source>
</evidence>
<keyword evidence="6 8" id="KW-0472">Membrane</keyword>
<evidence type="ECO:0000256" key="7">
    <source>
        <dbReference type="RuleBase" id="RU000477"/>
    </source>
</evidence>
<comment type="subcellular location">
    <subcellularLocation>
        <location evidence="1">Membrane</location>
        <topology evidence="1">Multi-pass membrane protein</topology>
    </subcellularLocation>
</comment>
<keyword evidence="10" id="KW-1185">Reference proteome</keyword>
<dbReference type="SUPFAM" id="SSF81338">
    <property type="entry name" value="Aquaporin-like"/>
    <property type="match status" value="1"/>
</dbReference>
<dbReference type="Proteomes" id="UP000012371">
    <property type="component" value="Unassembled WGS sequence"/>
</dbReference>
<protein>
    <submittedName>
        <fullName evidence="9">MIP family channel protein</fullName>
    </submittedName>
</protein>
<evidence type="ECO:0000256" key="2">
    <source>
        <dbReference type="ARBA" id="ARBA00006175"/>
    </source>
</evidence>
<keyword evidence="4 7" id="KW-0812">Transmembrane</keyword>
<sequence length="244" mass="25328">MPEGANLELIGEFFGTAVLILLGDGVVAGVLLEKSKAKDSGWITITTAWALAVCFGVLVAKALGSPGAHLNPAVTLSVCIQSGDFSIFLPYSLAQIAGAILGATLVYLHYLPHWKETKDSGTILAVFSTSPAIKHTASNMISEGLGTFILIIGIHAIFSPFNGGATGVVGTGFVGLLVWAIGFSLGGTTGYAINPARDLGPRIAHWILPIPNKGNSNWKYAWLPVVIPLVGAAIAAVVIRWGIG</sequence>
<dbReference type="InterPro" id="IPR000425">
    <property type="entry name" value="MIP"/>
</dbReference>
<dbReference type="PANTHER" id="PTHR43829:SF9">
    <property type="entry name" value="AQUAPORIN-9"/>
    <property type="match status" value="1"/>
</dbReference>
<dbReference type="STRING" id="1257025.LEP1GSC203_3154"/>
<evidence type="ECO:0000313" key="10">
    <source>
        <dbReference type="Proteomes" id="UP000012371"/>
    </source>
</evidence>
<keyword evidence="3 7" id="KW-0813">Transport</keyword>
<dbReference type="PANTHER" id="PTHR43829">
    <property type="entry name" value="AQUAPORIN OR AQUAGLYCEROPORIN RELATED"/>
    <property type="match status" value="1"/>
</dbReference>
<evidence type="ECO:0000256" key="3">
    <source>
        <dbReference type="ARBA" id="ARBA00022448"/>
    </source>
</evidence>
<feature type="transmembrane region" description="Helical" evidence="8">
    <location>
        <begin position="173"/>
        <end position="193"/>
    </location>
</feature>
<dbReference type="Pfam" id="PF00230">
    <property type="entry name" value="MIP"/>
    <property type="match status" value="1"/>
</dbReference>
<keyword evidence="5 8" id="KW-1133">Transmembrane helix</keyword>
<feature type="transmembrane region" description="Helical" evidence="8">
    <location>
        <begin position="220"/>
        <end position="243"/>
    </location>
</feature>
<dbReference type="PRINTS" id="PR00783">
    <property type="entry name" value="MINTRINSICP"/>
</dbReference>
<dbReference type="InterPro" id="IPR050363">
    <property type="entry name" value="MIP/Aquaporin"/>
</dbReference>
<evidence type="ECO:0000256" key="6">
    <source>
        <dbReference type="ARBA" id="ARBA00023136"/>
    </source>
</evidence>
<dbReference type="PROSITE" id="PS00221">
    <property type="entry name" value="MIP"/>
    <property type="match status" value="1"/>
</dbReference>
<dbReference type="GO" id="GO:0015254">
    <property type="term" value="F:glycerol channel activity"/>
    <property type="evidence" value="ECO:0007669"/>
    <property type="project" value="TreeGrafter"/>
</dbReference>
<feature type="transmembrane region" description="Helical" evidence="8">
    <location>
        <begin position="144"/>
        <end position="161"/>
    </location>
</feature>
<feature type="transmembrane region" description="Helical" evidence="8">
    <location>
        <begin position="85"/>
        <end position="108"/>
    </location>
</feature>
<name>N1W178_9LEPT</name>
<accession>N1W178</accession>
<dbReference type="AlphaFoldDB" id="N1W178"/>
<gene>
    <name evidence="9" type="ORF">LEP1GSC203_3154</name>
</gene>
<evidence type="ECO:0000256" key="4">
    <source>
        <dbReference type="ARBA" id="ARBA00022692"/>
    </source>
</evidence>
<organism evidence="9 10">
    <name type="scientific">Leptospira terpstrae serovar Hualin str. LT 11-33 = ATCC 700639</name>
    <dbReference type="NCBI Taxonomy" id="1257025"/>
    <lineage>
        <taxon>Bacteria</taxon>
        <taxon>Pseudomonadati</taxon>
        <taxon>Spirochaetota</taxon>
        <taxon>Spirochaetia</taxon>
        <taxon>Leptospirales</taxon>
        <taxon>Leptospiraceae</taxon>
        <taxon>Leptospira</taxon>
    </lineage>
</organism>
<dbReference type="Gene3D" id="1.20.1080.10">
    <property type="entry name" value="Glycerol uptake facilitator protein"/>
    <property type="match status" value="1"/>
</dbReference>
<feature type="transmembrane region" description="Helical" evidence="8">
    <location>
        <begin position="44"/>
        <end position="65"/>
    </location>
</feature>
<dbReference type="GO" id="GO:0005886">
    <property type="term" value="C:plasma membrane"/>
    <property type="evidence" value="ECO:0007669"/>
    <property type="project" value="TreeGrafter"/>
</dbReference>
<feature type="transmembrane region" description="Helical" evidence="8">
    <location>
        <begin position="13"/>
        <end position="32"/>
    </location>
</feature>
<reference evidence="9" key="1">
    <citation type="submission" date="2013-03" db="EMBL/GenBank/DDBJ databases">
        <authorList>
            <person name="Harkins D.M."/>
            <person name="Durkin A.S."/>
            <person name="Brinkac L.M."/>
            <person name="Haft D.H."/>
            <person name="Selengut J.D."/>
            <person name="Sanka R."/>
            <person name="DePew J."/>
            <person name="Purushe J."/>
            <person name="Hartskeerl R.A."/>
            <person name="Ahmed A."/>
            <person name="van der Linden H."/>
            <person name="Goris M.G.A."/>
            <person name="Vinetz J.M."/>
            <person name="Sutton G.G."/>
            <person name="Nierman W.C."/>
            <person name="Fouts D.E."/>
        </authorList>
    </citation>
    <scope>NUCLEOTIDE SEQUENCE [LARGE SCALE GENOMIC DNA]</scope>
    <source>
        <strain evidence="9">LT 11-33</strain>
    </source>
</reference>
<evidence type="ECO:0000256" key="1">
    <source>
        <dbReference type="ARBA" id="ARBA00004141"/>
    </source>
</evidence>
<dbReference type="InterPro" id="IPR022357">
    <property type="entry name" value="MIP_CS"/>
</dbReference>
<dbReference type="InterPro" id="IPR023271">
    <property type="entry name" value="Aquaporin-like"/>
</dbReference>
<comment type="caution">
    <text evidence="9">The sequence shown here is derived from an EMBL/GenBank/DDBJ whole genome shotgun (WGS) entry which is preliminary data.</text>
</comment>